<dbReference type="PROSITE" id="PS00455">
    <property type="entry name" value="AMP_BINDING"/>
    <property type="match status" value="1"/>
</dbReference>
<dbReference type="Gene3D" id="3.40.50.12780">
    <property type="entry name" value="N-terminal domain of ligase-like"/>
    <property type="match status" value="1"/>
</dbReference>
<dbReference type="Pfam" id="PF13193">
    <property type="entry name" value="AMP-binding_C"/>
    <property type="match status" value="1"/>
</dbReference>
<dbReference type="Pfam" id="PF00501">
    <property type="entry name" value="AMP-binding"/>
    <property type="match status" value="1"/>
</dbReference>
<dbReference type="RefSeq" id="WP_380826628.1">
    <property type="nucleotide sequence ID" value="NZ_JBHTCG010000007.1"/>
</dbReference>
<reference evidence="4" key="1">
    <citation type="journal article" date="2019" name="Int. J. Syst. Evol. Microbiol.">
        <title>The Global Catalogue of Microorganisms (GCM) 10K type strain sequencing project: providing services to taxonomists for standard genome sequencing and annotation.</title>
        <authorList>
            <consortium name="The Broad Institute Genomics Platform"/>
            <consortium name="The Broad Institute Genome Sequencing Center for Infectious Disease"/>
            <person name="Wu L."/>
            <person name="Ma J."/>
        </authorList>
    </citation>
    <scope>NUCLEOTIDE SEQUENCE [LARGE SCALE GENOMIC DNA]</scope>
    <source>
        <strain evidence="4">CECT 7649</strain>
    </source>
</reference>
<dbReference type="InterPro" id="IPR020845">
    <property type="entry name" value="AMP-binding_CS"/>
</dbReference>
<accession>A0ABW2P212</accession>
<feature type="domain" description="AMP-dependent synthetase/ligase" evidence="1">
    <location>
        <begin position="7"/>
        <end position="357"/>
    </location>
</feature>
<protein>
    <submittedName>
        <fullName evidence="3">Acyl-CoA synthetase</fullName>
    </submittedName>
</protein>
<proteinExistence type="predicted"/>
<sequence length="511" mass="56027">MYPGAVAAETPDKPAVIMAGSGRVVTYCELDEESNRLARLFRSAGLRPGQHIALMLENHPLFLVVAWAAHRSGLYYTAISPRLQPDELAYILDNCQAEVFISSAALAGVATSVTERTPKVRLRLMMDGVAPGFASYERAVAEHPPLPVEDECQGADMLYSSGTTGRPKGVKPPLSRAPLEAPGALVGLVRLLFDPSADAVYLSPAPLYHAAPLRYCMAFQRIGATVVVMERFDPEQALALIEKYRVTHSQWVPTMFIKMLKLPEAVRRKYDLSSLTCAIHAAAPCPVPVKEQMIDWWGPVVHEYYAGTEGNGFLYVGPEDWLAHKGTVGRPLLGVVHICDEDGEELPAGEHGTVYFSDGPRFEYHGDPEKTRAAGDPKGRGWTTLGDIGYLDQDGFLYLTDRRSYMIISGGVNVYPQEAENVLSLHPKVADVAVFGVPDEEMGEAVKAVVQAADPAEAGPALAAELIAYCRDRLAHYKCPRSVDFRPELPRHPTGKLYKRLLRDEYWPSAG</sequence>
<feature type="domain" description="AMP-binding enzyme C-terminal" evidence="2">
    <location>
        <begin position="418"/>
        <end position="496"/>
    </location>
</feature>
<dbReference type="InterPro" id="IPR025110">
    <property type="entry name" value="AMP-bd_C"/>
</dbReference>
<keyword evidence="4" id="KW-1185">Reference proteome</keyword>
<name>A0ABW2P212_9ACTN</name>
<evidence type="ECO:0000313" key="3">
    <source>
        <dbReference type="EMBL" id="MFC7383194.1"/>
    </source>
</evidence>
<dbReference type="InterPro" id="IPR045851">
    <property type="entry name" value="AMP-bd_C_sf"/>
</dbReference>
<dbReference type="PANTHER" id="PTHR24096">
    <property type="entry name" value="LONG-CHAIN-FATTY-ACID--COA LIGASE"/>
    <property type="match status" value="1"/>
</dbReference>
<dbReference type="SUPFAM" id="SSF56801">
    <property type="entry name" value="Acetyl-CoA synthetase-like"/>
    <property type="match status" value="1"/>
</dbReference>
<dbReference type="InterPro" id="IPR000873">
    <property type="entry name" value="AMP-dep_synth/lig_dom"/>
</dbReference>
<evidence type="ECO:0000259" key="2">
    <source>
        <dbReference type="Pfam" id="PF13193"/>
    </source>
</evidence>
<dbReference type="Proteomes" id="UP001596496">
    <property type="component" value="Unassembled WGS sequence"/>
</dbReference>
<dbReference type="InterPro" id="IPR042099">
    <property type="entry name" value="ANL_N_sf"/>
</dbReference>
<evidence type="ECO:0000259" key="1">
    <source>
        <dbReference type="Pfam" id="PF00501"/>
    </source>
</evidence>
<evidence type="ECO:0000313" key="4">
    <source>
        <dbReference type="Proteomes" id="UP001596496"/>
    </source>
</evidence>
<dbReference type="Gene3D" id="3.30.300.30">
    <property type="match status" value="1"/>
</dbReference>
<gene>
    <name evidence="3" type="ORF">ACFQSB_13315</name>
</gene>
<comment type="caution">
    <text evidence="3">The sequence shown here is derived from an EMBL/GenBank/DDBJ whole genome shotgun (WGS) entry which is preliminary data.</text>
</comment>
<organism evidence="3 4">
    <name type="scientific">Sphaerisporangium rhizosphaerae</name>
    <dbReference type="NCBI Taxonomy" id="2269375"/>
    <lineage>
        <taxon>Bacteria</taxon>
        <taxon>Bacillati</taxon>
        <taxon>Actinomycetota</taxon>
        <taxon>Actinomycetes</taxon>
        <taxon>Streptosporangiales</taxon>
        <taxon>Streptosporangiaceae</taxon>
        <taxon>Sphaerisporangium</taxon>
    </lineage>
</organism>
<dbReference type="PANTHER" id="PTHR24096:SF323">
    <property type="entry name" value="BLR3536 PROTEIN"/>
    <property type="match status" value="1"/>
</dbReference>
<dbReference type="EMBL" id="JBHTCG010000007">
    <property type="protein sequence ID" value="MFC7383194.1"/>
    <property type="molecule type" value="Genomic_DNA"/>
</dbReference>